<proteinExistence type="predicted"/>
<organism evidence="3 4">
    <name type="scientific">Prymnesium parvum</name>
    <name type="common">Toxic golden alga</name>
    <dbReference type="NCBI Taxonomy" id="97485"/>
    <lineage>
        <taxon>Eukaryota</taxon>
        <taxon>Haptista</taxon>
        <taxon>Haptophyta</taxon>
        <taxon>Prymnesiophyceae</taxon>
        <taxon>Prymnesiales</taxon>
        <taxon>Prymnesiaceae</taxon>
        <taxon>Prymnesium</taxon>
    </lineage>
</organism>
<feature type="domain" description="DH" evidence="2">
    <location>
        <begin position="249"/>
        <end position="438"/>
    </location>
</feature>
<feature type="region of interest" description="Disordered" evidence="1">
    <location>
        <begin position="119"/>
        <end position="154"/>
    </location>
</feature>
<protein>
    <recommendedName>
        <fullName evidence="2">DH domain-containing protein</fullName>
    </recommendedName>
</protein>
<name>A0AB34J1G2_PRYPA</name>
<dbReference type="InterPro" id="IPR011993">
    <property type="entry name" value="PH-like_dom_sf"/>
</dbReference>
<dbReference type="EMBL" id="JBGBPQ010000015">
    <property type="protein sequence ID" value="KAL1510509.1"/>
    <property type="molecule type" value="Genomic_DNA"/>
</dbReference>
<evidence type="ECO:0000313" key="3">
    <source>
        <dbReference type="EMBL" id="KAL1510509.1"/>
    </source>
</evidence>
<feature type="compositionally biased region" description="Basic and acidic residues" evidence="1">
    <location>
        <begin position="18"/>
        <end position="28"/>
    </location>
</feature>
<dbReference type="InterPro" id="IPR051092">
    <property type="entry name" value="FYVE_RhoGEF_PH"/>
</dbReference>
<dbReference type="Gene3D" id="1.20.900.10">
    <property type="entry name" value="Dbl homology (DH) domain"/>
    <property type="match status" value="1"/>
</dbReference>
<gene>
    <name evidence="3" type="ORF">AB1Y20_006813</name>
</gene>
<dbReference type="InterPro" id="IPR000219">
    <property type="entry name" value="DH_dom"/>
</dbReference>
<dbReference type="Pfam" id="PF00621">
    <property type="entry name" value="RhoGEF"/>
    <property type="match status" value="1"/>
</dbReference>
<reference evidence="3 4" key="1">
    <citation type="journal article" date="2024" name="Science">
        <title>Giant polyketide synthase enzymes in the biosynthesis of giant marine polyether toxins.</title>
        <authorList>
            <person name="Fallon T.R."/>
            <person name="Shende V.V."/>
            <person name="Wierzbicki I.H."/>
            <person name="Pendleton A.L."/>
            <person name="Watervoot N.F."/>
            <person name="Auber R.P."/>
            <person name="Gonzalez D.J."/>
            <person name="Wisecaver J.H."/>
            <person name="Moore B.S."/>
        </authorList>
    </citation>
    <scope>NUCLEOTIDE SEQUENCE [LARGE SCALE GENOMIC DNA]</scope>
    <source>
        <strain evidence="3 4">12B1</strain>
    </source>
</reference>
<feature type="compositionally biased region" description="Acidic residues" evidence="1">
    <location>
        <begin position="133"/>
        <end position="144"/>
    </location>
</feature>
<evidence type="ECO:0000313" key="4">
    <source>
        <dbReference type="Proteomes" id="UP001515480"/>
    </source>
</evidence>
<accession>A0AB34J1G2</accession>
<feature type="region of interest" description="Disordered" evidence="1">
    <location>
        <begin position="1"/>
        <end position="70"/>
    </location>
</feature>
<evidence type="ECO:0000256" key="1">
    <source>
        <dbReference type="SAM" id="MobiDB-lite"/>
    </source>
</evidence>
<sequence>MAEDDVVRSKTWGPGGSRLEEAKRKLEDSSGFSLKLPSGKPPLLDRRQSSRLKNRHAAAPYPPGRNSSSAALIDGSTGLTPMMRVGMNVDGFPPDAEALADEVLADLESMRASFCRHSSAGAGQSAAAGKREEEEESVMSEEAGEERRTQSMPTPGAREAIVRVNDLAWRSPSPRISRASNCSDASKSTAPGEQLMTGEVAGEEAEHMVESVAMARHMHEINENLFTLKEYLLGGNSESKASLSPSRDALRSKLHEIIETEHNYVQDLRFLVESFLTPLRAMISHEQTQSVFANAEQLLELHVGIDAELQAHLPSAPAELLQRISACFVQRIPFFKMYADFCSNYVYAASKLRLLRTTNEKVADFLNTMEAQYSTTLLALLIRPVQRACQYPLLFREVTAHLLGSGKKSSSAIDDASAAQFHSCAESMQQTIAELNEKVREQENTLRMRGILTAELHGSGLKELLSPTRSLVYEGPVRLRVEGSLRPEWRAKRDYKVYVFSDLMFIARQNLTNSGFTVKVRMPLPELRCELTTDTSKASFIIQFGGVTYKGSTAERSDAELLVMRIHQAQAKLSQCDAGDMSDGSNKEGAGGNLFGRLVALGRRSQVE</sequence>
<dbReference type="PANTHER" id="PTHR12673:SF159">
    <property type="entry name" value="LD03170P"/>
    <property type="match status" value="1"/>
</dbReference>
<dbReference type="GO" id="GO:0005737">
    <property type="term" value="C:cytoplasm"/>
    <property type="evidence" value="ECO:0007669"/>
    <property type="project" value="TreeGrafter"/>
</dbReference>
<dbReference type="GO" id="GO:0005085">
    <property type="term" value="F:guanyl-nucleotide exchange factor activity"/>
    <property type="evidence" value="ECO:0007669"/>
    <property type="project" value="InterPro"/>
</dbReference>
<dbReference type="CDD" id="cd00160">
    <property type="entry name" value="RhoGEF"/>
    <property type="match status" value="1"/>
</dbReference>
<dbReference type="AlphaFoldDB" id="A0AB34J1G2"/>
<comment type="caution">
    <text evidence="3">The sequence shown here is derived from an EMBL/GenBank/DDBJ whole genome shotgun (WGS) entry which is preliminary data.</text>
</comment>
<dbReference type="PROSITE" id="PS50010">
    <property type="entry name" value="DH_2"/>
    <property type="match status" value="1"/>
</dbReference>
<keyword evidence="4" id="KW-1185">Reference proteome</keyword>
<dbReference type="SMART" id="SM00325">
    <property type="entry name" value="RhoGEF"/>
    <property type="match status" value="1"/>
</dbReference>
<evidence type="ECO:0000259" key="2">
    <source>
        <dbReference type="PROSITE" id="PS50010"/>
    </source>
</evidence>
<dbReference type="Gene3D" id="2.30.29.30">
    <property type="entry name" value="Pleckstrin-homology domain (PH domain)/Phosphotyrosine-binding domain (PTB)"/>
    <property type="match status" value="1"/>
</dbReference>
<dbReference type="SUPFAM" id="SSF48065">
    <property type="entry name" value="DBL homology domain (DH-domain)"/>
    <property type="match status" value="1"/>
</dbReference>
<feature type="compositionally biased region" description="Low complexity" evidence="1">
    <location>
        <begin position="33"/>
        <end position="42"/>
    </location>
</feature>
<feature type="compositionally biased region" description="Low complexity" evidence="1">
    <location>
        <begin position="119"/>
        <end position="128"/>
    </location>
</feature>
<dbReference type="InterPro" id="IPR035899">
    <property type="entry name" value="DBL_dom_sf"/>
</dbReference>
<dbReference type="Proteomes" id="UP001515480">
    <property type="component" value="Unassembled WGS sequence"/>
</dbReference>
<dbReference type="PANTHER" id="PTHR12673">
    <property type="entry name" value="FACIOGENITAL DYSPLASIA PROTEIN"/>
    <property type="match status" value="1"/>
</dbReference>